<keyword evidence="2" id="KW-0812">Transmembrane</keyword>
<evidence type="ECO:0000256" key="1">
    <source>
        <dbReference type="SAM" id="MobiDB-lite"/>
    </source>
</evidence>
<feature type="transmembrane region" description="Helical" evidence="2">
    <location>
        <begin position="330"/>
        <end position="350"/>
    </location>
</feature>
<feature type="region of interest" description="Disordered" evidence="1">
    <location>
        <begin position="1"/>
        <end position="59"/>
    </location>
</feature>
<name>A0A9W7FC63_9STRA</name>
<feature type="transmembrane region" description="Helical" evidence="2">
    <location>
        <begin position="370"/>
        <end position="391"/>
    </location>
</feature>
<keyword evidence="2" id="KW-1133">Transmembrane helix</keyword>
<feature type="transmembrane region" description="Helical" evidence="2">
    <location>
        <begin position="403"/>
        <end position="426"/>
    </location>
</feature>
<dbReference type="OrthoDB" id="197540at2759"/>
<organism evidence="3 4">
    <name type="scientific">Triparma retinervis</name>
    <dbReference type="NCBI Taxonomy" id="2557542"/>
    <lineage>
        <taxon>Eukaryota</taxon>
        <taxon>Sar</taxon>
        <taxon>Stramenopiles</taxon>
        <taxon>Ochrophyta</taxon>
        <taxon>Bolidophyceae</taxon>
        <taxon>Parmales</taxon>
        <taxon>Triparmaceae</taxon>
        <taxon>Triparma</taxon>
    </lineage>
</organism>
<dbReference type="EMBL" id="BRXZ01000318">
    <property type="protein sequence ID" value="GMI09461.1"/>
    <property type="molecule type" value="Genomic_DNA"/>
</dbReference>
<proteinExistence type="predicted"/>
<dbReference type="Proteomes" id="UP001165082">
    <property type="component" value="Unassembled WGS sequence"/>
</dbReference>
<accession>A0A9W7FC63</accession>
<evidence type="ECO:0000313" key="4">
    <source>
        <dbReference type="Proteomes" id="UP001165082"/>
    </source>
</evidence>
<feature type="transmembrane region" description="Helical" evidence="2">
    <location>
        <begin position="228"/>
        <end position="251"/>
    </location>
</feature>
<keyword evidence="2" id="KW-0472">Membrane</keyword>
<keyword evidence="4" id="KW-1185">Reference proteome</keyword>
<feature type="transmembrane region" description="Helical" evidence="2">
    <location>
        <begin position="296"/>
        <end position="318"/>
    </location>
</feature>
<feature type="compositionally biased region" description="Basic and acidic residues" evidence="1">
    <location>
        <begin position="34"/>
        <end position="56"/>
    </location>
</feature>
<evidence type="ECO:0008006" key="5">
    <source>
        <dbReference type="Google" id="ProtNLM"/>
    </source>
</evidence>
<feature type="transmembrane region" description="Helical" evidence="2">
    <location>
        <begin position="272"/>
        <end position="290"/>
    </location>
</feature>
<comment type="caution">
    <text evidence="3">The sequence shown here is derived from an EMBL/GenBank/DDBJ whole genome shotgun (WGS) entry which is preliminary data.</text>
</comment>
<reference evidence="3" key="1">
    <citation type="submission" date="2022-07" db="EMBL/GenBank/DDBJ databases">
        <title>Genome analysis of Parmales, a sister group of diatoms, reveals the evolutionary specialization of diatoms from phago-mixotrophs to photoautotrophs.</title>
        <authorList>
            <person name="Ban H."/>
            <person name="Sato S."/>
            <person name="Yoshikawa S."/>
            <person name="Kazumasa Y."/>
            <person name="Nakamura Y."/>
            <person name="Ichinomiya M."/>
            <person name="Saitoh K."/>
            <person name="Sato N."/>
            <person name="Blanc-Mathieu R."/>
            <person name="Endo H."/>
            <person name="Kuwata A."/>
            <person name="Ogata H."/>
        </authorList>
    </citation>
    <scope>NUCLEOTIDE SEQUENCE</scope>
</reference>
<protein>
    <recommendedName>
        <fullName evidence="5">XK-related protein</fullName>
    </recommendedName>
</protein>
<dbReference type="AlphaFoldDB" id="A0A9W7FC63"/>
<feature type="transmembrane region" description="Helical" evidence="2">
    <location>
        <begin position="122"/>
        <end position="143"/>
    </location>
</feature>
<evidence type="ECO:0000256" key="2">
    <source>
        <dbReference type="SAM" id="Phobius"/>
    </source>
</evidence>
<gene>
    <name evidence="3" type="ORF">TrRE_jg5589</name>
</gene>
<dbReference type="GO" id="GO:0005886">
    <property type="term" value="C:plasma membrane"/>
    <property type="evidence" value="ECO:0007669"/>
    <property type="project" value="UniProtKB-ARBA"/>
</dbReference>
<evidence type="ECO:0000313" key="3">
    <source>
        <dbReference type="EMBL" id="GMI09461.1"/>
    </source>
</evidence>
<sequence>MTEIHSDASVMHGFDPQTAPQTPETPGKGGGRVSGEHMTLDTPDERKTPRNDDGVSRQRSTITRSISFMGNRLSNNMPKLVKPTSETFKIVESYGTAALSISDAATDIFMIHKFMVTDRQSFATATIICVGMNLLCQSLITFLQNRKQTWKVQLKEQLIVLSFLKPGVDIWRVNKAGRKMHNRSEHQQFAVYIEMTASRVSELVMESVPACTIQLSALMTTQYDKTTVLALLSSLCSAAAMSAFISYDYDMNEDRRIKIPKYYGYIPNERKSKIQCFAALFFISTFNLFVRTMTVVLIYMTGGAMLAVLALVVELAIYMLTKIVRSDFRYWVPIYGVPGYVTAFFARFIVKLAADWTACVQFRHPQEVGGFIFSFGMVMLAACGITSAALYDKEECGKSCVWSNEVVLAVMCSSCFCLFVSISALFCCMNQDYLFTFTSFTCGHQWIRSMFKREEQERKFEIFSTNVYLWVPYIGDEVKAYLTKELPKILAESPEWFDFDTKASIPDDLVTDKDLLARIRGKEVQKIIAKRRRKSSVFLGAAPRIAAIAPGTPA</sequence>